<gene>
    <name evidence="1" type="ORF">BMON_0158</name>
</gene>
<dbReference type="EMBL" id="JGZE01000001">
    <property type="protein sequence ID" value="KFI80286.1"/>
    <property type="molecule type" value="Genomic_DNA"/>
</dbReference>
<dbReference type="STRING" id="1437603.GCA_000771525_00496"/>
<organism evidence="1 2">
    <name type="scientific">Bifidobacterium mongoliense DSM 21395</name>
    <dbReference type="NCBI Taxonomy" id="1437603"/>
    <lineage>
        <taxon>Bacteria</taxon>
        <taxon>Bacillati</taxon>
        <taxon>Actinomycetota</taxon>
        <taxon>Actinomycetes</taxon>
        <taxon>Bifidobacteriales</taxon>
        <taxon>Bifidobacteriaceae</taxon>
        <taxon>Bifidobacterium</taxon>
    </lineage>
</organism>
<keyword evidence="2" id="KW-1185">Reference proteome</keyword>
<dbReference type="eggNOG" id="ENOG5032WFJ">
    <property type="taxonomic scope" value="Bacteria"/>
</dbReference>
<protein>
    <submittedName>
        <fullName evidence="1">Gp86</fullName>
    </submittedName>
</protein>
<dbReference type="RefSeq" id="WP_033513479.1">
    <property type="nucleotide sequence ID" value="NZ_JDUO01000015.1"/>
</dbReference>
<dbReference type="OrthoDB" id="3630198at2"/>
<evidence type="ECO:0000313" key="1">
    <source>
        <dbReference type="EMBL" id="KFI80286.1"/>
    </source>
</evidence>
<dbReference type="GeneID" id="93095018"/>
<name>A0A087CAI6_9BIFI</name>
<dbReference type="Proteomes" id="UP000029082">
    <property type="component" value="Unassembled WGS sequence"/>
</dbReference>
<proteinExistence type="predicted"/>
<comment type="caution">
    <text evidence="1">The sequence shown here is derived from an EMBL/GenBank/DDBJ whole genome shotgun (WGS) entry which is preliminary data.</text>
</comment>
<sequence length="172" mass="19388">MSRNRKSAKTEGTRFETVVRDYLAQALDDDRIMRPRLHGATDIGDIANTYFMGQRVCIECKNTKAKAYRAHMLEAIDEAGNLDAPFYFVVQKVPGIGFRSMRKIGSQMAYTTPEVLDAMRREAPDDLFLHNTGNFTPFTTKGKAPMELVRCDLRSLAVVLNHGLPLGREMES</sequence>
<dbReference type="AlphaFoldDB" id="A0A087CAI6"/>
<reference evidence="1 2" key="1">
    <citation type="submission" date="2014-03" db="EMBL/GenBank/DDBJ databases">
        <title>Genomics of Bifidobacteria.</title>
        <authorList>
            <person name="Ventura M."/>
            <person name="Milani C."/>
            <person name="Lugli G.A."/>
        </authorList>
    </citation>
    <scope>NUCLEOTIDE SEQUENCE [LARGE SCALE GENOMIC DNA]</scope>
    <source>
        <strain evidence="1 2">DSM 21395</strain>
    </source>
</reference>
<accession>A0A087CAI6</accession>
<evidence type="ECO:0000313" key="2">
    <source>
        <dbReference type="Proteomes" id="UP000029082"/>
    </source>
</evidence>